<sequence length="477" mass="53407">MILLITLFLTLTRGAPLSSGSVTTFEPTYALLALRDAASQNSNDRTILDIIWSCLLTIFACTWSSFHPNIPGPYDSGWRSMKRRVVTTFYALIAPEVVAMWVLKQYMGARLIANEGRSAPWTMTHAFFVQMGGFLLCKDGKPIQVLDYARLKRCIADGTMDPPDITADEIKDRSKGDFISKGLAVLQTSWFLLQCITRWSQKLPLSELEVLTLGFAAMNGITYALWWNKPQDVGKAFRIEKKISFKSPPISTLSHTDAAIGMDSLPAPVPAPQSSPTSSLPPQAERRQSQSLSSPEFVKVKFLPLAMANDYAHVDGSWRNLLWFYAVRIPIRLIQFPLWVIAKMIRAGGFDVHDGAIRMPMFASEHLAYMSYGDLWLATCVIGSFFGGIHLIAWSSPFPSRTEQLLWRISALYIAACPIGIIIGILVFNVGTTIVWVYAVLYGFARAVLIFEVMFSLRNLPQGVYQDVQWTMFIPHL</sequence>
<dbReference type="PANTHER" id="PTHR35043">
    <property type="entry name" value="TRANSCRIPTION FACTOR DOMAIN-CONTAINING PROTEIN"/>
    <property type="match status" value="1"/>
</dbReference>
<dbReference type="EMBL" id="MU155229">
    <property type="protein sequence ID" value="KAF9478662.1"/>
    <property type="molecule type" value="Genomic_DNA"/>
</dbReference>
<evidence type="ECO:0000313" key="3">
    <source>
        <dbReference type="EMBL" id="KAF9478662.1"/>
    </source>
</evidence>
<organism evidence="3 4">
    <name type="scientific">Pholiota conissans</name>
    <dbReference type="NCBI Taxonomy" id="109636"/>
    <lineage>
        <taxon>Eukaryota</taxon>
        <taxon>Fungi</taxon>
        <taxon>Dikarya</taxon>
        <taxon>Basidiomycota</taxon>
        <taxon>Agaricomycotina</taxon>
        <taxon>Agaricomycetes</taxon>
        <taxon>Agaricomycetidae</taxon>
        <taxon>Agaricales</taxon>
        <taxon>Agaricineae</taxon>
        <taxon>Strophariaceae</taxon>
        <taxon>Pholiota</taxon>
    </lineage>
</organism>
<feature type="transmembrane region" description="Helical" evidence="2">
    <location>
        <begin position="405"/>
        <end position="428"/>
    </location>
</feature>
<gene>
    <name evidence="3" type="ORF">BDN70DRAFT_859672</name>
</gene>
<protein>
    <submittedName>
        <fullName evidence="3">Uncharacterized protein</fullName>
    </submittedName>
</protein>
<proteinExistence type="predicted"/>
<comment type="caution">
    <text evidence="3">The sequence shown here is derived from an EMBL/GenBank/DDBJ whole genome shotgun (WGS) entry which is preliminary data.</text>
</comment>
<keyword evidence="2" id="KW-0812">Transmembrane</keyword>
<accession>A0A9P5YZJ0</accession>
<name>A0A9P5YZJ0_9AGAR</name>
<keyword evidence="2" id="KW-0472">Membrane</keyword>
<evidence type="ECO:0000256" key="1">
    <source>
        <dbReference type="SAM" id="MobiDB-lite"/>
    </source>
</evidence>
<evidence type="ECO:0000256" key="2">
    <source>
        <dbReference type="SAM" id="Phobius"/>
    </source>
</evidence>
<evidence type="ECO:0000313" key="4">
    <source>
        <dbReference type="Proteomes" id="UP000807469"/>
    </source>
</evidence>
<dbReference type="OrthoDB" id="9451547at2759"/>
<keyword evidence="4" id="KW-1185">Reference proteome</keyword>
<dbReference type="AlphaFoldDB" id="A0A9P5YZJ0"/>
<feature type="region of interest" description="Disordered" evidence="1">
    <location>
        <begin position="265"/>
        <end position="292"/>
    </location>
</feature>
<feature type="compositionally biased region" description="Low complexity" evidence="1">
    <location>
        <begin position="274"/>
        <end position="283"/>
    </location>
</feature>
<feature type="transmembrane region" description="Helical" evidence="2">
    <location>
        <begin position="375"/>
        <end position="393"/>
    </location>
</feature>
<dbReference type="PANTHER" id="PTHR35043:SF7">
    <property type="entry name" value="TRANSCRIPTION FACTOR DOMAIN-CONTAINING PROTEIN"/>
    <property type="match status" value="1"/>
</dbReference>
<feature type="transmembrane region" description="Helical" evidence="2">
    <location>
        <begin position="434"/>
        <end position="455"/>
    </location>
</feature>
<reference evidence="3" key="1">
    <citation type="submission" date="2020-11" db="EMBL/GenBank/DDBJ databases">
        <authorList>
            <consortium name="DOE Joint Genome Institute"/>
            <person name="Ahrendt S."/>
            <person name="Riley R."/>
            <person name="Andreopoulos W."/>
            <person name="Labutti K."/>
            <person name="Pangilinan J."/>
            <person name="Ruiz-Duenas F.J."/>
            <person name="Barrasa J.M."/>
            <person name="Sanchez-Garcia M."/>
            <person name="Camarero S."/>
            <person name="Miyauchi S."/>
            <person name="Serrano A."/>
            <person name="Linde D."/>
            <person name="Babiker R."/>
            <person name="Drula E."/>
            <person name="Ayuso-Fernandez I."/>
            <person name="Pacheco R."/>
            <person name="Padilla G."/>
            <person name="Ferreira P."/>
            <person name="Barriuso J."/>
            <person name="Kellner H."/>
            <person name="Castanera R."/>
            <person name="Alfaro M."/>
            <person name="Ramirez L."/>
            <person name="Pisabarro A.G."/>
            <person name="Kuo A."/>
            <person name="Tritt A."/>
            <person name="Lipzen A."/>
            <person name="He G."/>
            <person name="Yan M."/>
            <person name="Ng V."/>
            <person name="Cullen D."/>
            <person name="Martin F."/>
            <person name="Rosso M.-N."/>
            <person name="Henrissat B."/>
            <person name="Hibbett D."/>
            <person name="Martinez A.T."/>
            <person name="Grigoriev I.V."/>
        </authorList>
    </citation>
    <scope>NUCLEOTIDE SEQUENCE</scope>
    <source>
        <strain evidence="3">CIRM-BRFM 674</strain>
    </source>
</reference>
<keyword evidence="2" id="KW-1133">Transmembrane helix</keyword>
<dbReference type="Proteomes" id="UP000807469">
    <property type="component" value="Unassembled WGS sequence"/>
</dbReference>